<dbReference type="EC" id="3.2.1.23" evidence="3 6"/>
<gene>
    <name evidence="13" type="ORF">SAMN04489764_1782</name>
</gene>
<reference evidence="13 14" key="1">
    <citation type="submission" date="2016-10" db="EMBL/GenBank/DDBJ databases">
        <authorList>
            <person name="de Groot N.N."/>
        </authorList>
    </citation>
    <scope>NUCLEOTIDE SEQUENCE [LARGE SCALE GENOMIC DNA]</scope>
    <source>
        <strain evidence="13 14">DSM 43794</strain>
    </source>
</reference>
<evidence type="ECO:0000256" key="9">
    <source>
        <dbReference type="PIRSR" id="PIRSR001084-3"/>
    </source>
</evidence>
<dbReference type="Pfam" id="PF02449">
    <property type="entry name" value="Glyco_hydro_42"/>
    <property type="match status" value="1"/>
</dbReference>
<dbReference type="PANTHER" id="PTHR36447:SF1">
    <property type="entry name" value="BETA-GALACTOSIDASE GANA"/>
    <property type="match status" value="1"/>
</dbReference>
<keyword evidence="5 6" id="KW-0326">Glycosidase</keyword>
<dbReference type="STRING" id="35622.SAMN04489764_1782"/>
<dbReference type="Pfam" id="PF08532">
    <property type="entry name" value="Glyco_hydro_42M"/>
    <property type="match status" value="1"/>
</dbReference>
<dbReference type="Gene3D" id="3.20.20.80">
    <property type="entry name" value="Glycosidases"/>
    <property type="match status" value="1"/>
</dbReference>
<dbReference type="InterPro" id="IPR013780">
    <property type="entry name" value="Glyco_hydro_b"/>
</dbReference>
<feature type="active site" description="Nucleophile" evidence="7">
    <location>
        <position position="308"/>
    </location>
</feature>
<dbReference type="SUPFAM" id="SSF51445">
    <property type="entry name" value="(Trans)glycosidases"/>
    <property type="match status" value="1"/>
</dbReference>
<accession>A0A1H1D277</accession>
<dbReference type="InterPro" id="IPR017853">
    <property type="entry name" value="GH"/>
</dbReference>
<dbReference type="Pfam" id="PF08533">
    <property type="entry name" value="Glyco_hydro_42C"/>
    <property type="match status" value="1"/>
</dbReference>
<evidence type="ECO:0000256" key="1">
    <source>
        <dbReference type="ARBA" id="ARBA00001412"/>
    </source>
</evidence>
<dbReference type="EMBL" id="FNKK01000002">
    <property type="protein sequence ID" value="SDQ70554.1"/>
    <property type="molecule type" value="Genomic_DNA"/>
</dbReference>
<evidence type="ECO:0000256" key="2">
    <source>
        <dbReference type="ARBA" id="ARBA00005940"/>
    </source>
</evidence>
<comment type="catalytic activity">
    <reaction evidence="1 6">
        <text>Hydrolysis of terminal non-reducing beta-D-galactose residues in beta-D-galactosides.</text>
        <dbReference type="EC" id="3.2.1.23"/>
    </reaction>
</comment>
<dbReference type="CDD" id="cd03143">
    <property type="entry name" value="A4_beta-galactosidase_middle_domain"/>
    <property type="match status" value="1"/>
</dbReference>
<dbReference type="InterPro" id="IPR013529">
    <property type="entry name" value="Glyco_hydro_42_N"/>
</dbReference>
<dbReference type="GO" id="GO:0004565">
    <property type="term" value="F:beta-galactosidase activity"/>
    <property type="evidence" value="ECO:0007669"/>
    <property type="project" value="UniProtKB-EC"/>
</dbReference>
<evidence type="ECO:0000256" key="4">
    <source>
        <dbReference type="ARBA" id="ARBA00022801"/>
    </source>
</evidence>
<feature type="binding site" evidence="8">
    <location>
        <position position="113"/>
    </location>
    <ligand>
        <name>substrate</name>
    </ligand>
</feature>
<dbReference type="InterPro" id="IPR029062">
    <property type="entry name" value="Class_I_gatase-like"/>
</dbReference>
<feature type="binding site" evidence="9">
    <location>
        <position position="160"/>
    </location>
    <ligand>
        <name>Zn(2+)</name>
        <dbReference type="ChEBI" id="CHEBI:29105"/>
    </ligand>
</feature>
<evidence type="ECO:0000313" key="13">
    <source>
        <dbReference type="EMBL" id="SDQ70554.1"/>
    </source>
</evidence>
<keyword evidence="4 6" id="KW-0378">Hydrolase</keyword>
<keyword evidence="9" id="KW-0479">Metal-binding</keyword>
<evidence type="ECO:0000256" key="7">
    <source>
        <dbReference type="PIRSR" id="PIRSR001084-1"/>
    </source>
</evidence>
<dbReference type="InterPro" id="IPR003476">
    <property type="entry name" value="Glyco_hydro_42"/>
</dbReference>
<evidence type="ECO:0000256" key="6">
    <source>
        <dbReference type="PIRNR" id="PIRNR001084"/>
    </source>
</evidence>
<evidence type="ECO:0000256" key="8">
    <source>
        <dbReference type="PIRSR" id="PIRSR001084-2"/>
    </source>
</evidence>
<dbReference type="InterPro" id="IPR013738">
    <property type="entry name" value="Beta_galactosidase_Trimer"/>
</dbReference>
<feature type="binding site" evidence="8">
    <location>
        <position position="151"/>
    </location>
    <ligand>
        <name>substrate</name>
    </ligand>
</feature>
<feature type="binding site" evidence="9">
    <location>
        <position position="117"/>
    </location>
    <ligand>
        <name>Zn(2+)</name>
        <dbReference type="ChEBI" id="CHEBI:29105"/>
    </ligand>
</feature>
<evidence type="ECO:0000256" key="5">
    <source>
        <dbReference type="ARBA" id="ARBA00023295"/>
    </source>
</evidence>
<organism evidence="13 14">
    <name type="scientific">Thermostaphylospora chromogena</name>
    <dbReference type="NCBI Taxonomy" id="35622"/>
    <lineage>
        <taxon>Bacteria</taxon>
        <taxon>Bacillati</taxon>
        <taxon>Actinomycetota</taxon>
        <taxon>Actinomycetes</taxon>
        <taxon>Streptosporangiales</taxon>
        <taxon>Thermomonosporaceae</taxon>
        <taxon>Thermostaphylospora</taxon>
    </lineage>
</organism>
<dbReference type="GO" id="GO:0006012">
    <property type="term" value="P:galactose metabolic process"/>
    <property type="evidence" value="ECO:0007669"/>
    <property type="project" value="InterPro"/>
</dbReference>
<feature type="binding site" evidence="8">
    <location>
        <position position="316"/>
    </location>
    <ligand>
        <name>substrate</name>
    </ligand>
</feature>
<dbReference type="SUPFAM" id="SSF52317">
    <property type="entry name" value="Class I glutamine amidotransferase-like"/>
    <property type="match status" value="1"/>
</dbReference>
<feature type="domain" description="Glycoside hydrolase family 42 N-terminal" evidence="10">
    <location>
        <begin position="16"/>
        <end position="386"/>
    </location>
</feature>
<protein>
    <recommendedName>
        <fullName evidence="3 6">Beta-galactosidase</fullName>
        <shortName evidence="6">Beta-gal</shortName>
        <ecNumber evidence="3 6">3.2.1.23</ecNumber>
    </recommendedName>
</protein>
<evidence type="ECO:0000259" key="10">
    <source>
        <dbReference type="Pfam" id="PF02449"/>
    </source>
</evidence>
<dbReference type="RefSeq" id="WP_242659176.1">
    <property type="nucleotide sequence ID" value="NZ_FNKK01000002.1"/>
</dbReference>
<feature type="binding site" evidence="9">
    <location>
        <position position="162"/>
    </location>
    <ligand>
        <name>Zn(2+)</name>
        <dbReference type="ChEBI" id="CHEBI:29105"/>
    </ligand>
</feature>
<dbReference type="GO" id="GO:0046872">
    <property type="term" value="F:metal ion binding"/>
    <property type="evidence" value="ECO:0007669"/>
    <property type="project" value="UniProtKB-KW"/>
</dbReference>
<dbReference type="AlphaFoldDB" id="A0A1H1D277"/>
<keyword evidence="9" id="KW-0862">Zinc</keyword>
<evidence type="ECO:0000313" key="14">
    <source>
        <dbReference type="Proteomes" id="UP000217103"/>
    </source>
</evidence>
<evidence type="ECO:0000256" key="3">
    <source>
        <dbReference type="ARBA" id="ARBA00012756"/>
    </source>
</evidence>
<proteinExistence type="inferred from homology"/>
<evidence type="ECO:0000259" key="12">
    <source>
        <dbReference type="Pfam" id="PF08533"/>
    </source>
</evidence>
<dbReference type="InterPro" id="IPR013739">
    <property type="entry name" value="Beta_galactosidase_C"/>
</dbReference>
<name>A0A1H1D277_9ACTN</name>
<sequence length="680" mass="75508">MPGYPVLPEGIAYGGDYNPEQWPEEVWHEDVRLMREAGVNLVSLGIFNWGLIEPAEGEYDFSTLDRVIDLLHGAGIFIDLATPTSSPPVWFRNRYPGSRLVDREGRVIAGGSRHSFCPSSPEYAAASARVAERLAERYGEHPAVVMWHVHNEYGWANAACYCETSAEAFRAWLRERHGDIDRLNAAWGTTFWGLTYGSFDEVEPPRLGPAGQLTGLQLDYMRFSVEAHIANFRRERDIIRRHSDRPVTTNFMIPNCKPMDYWRWADEVDVVANDHYLDAARTDPHIELSMAADLTRSVAGGRPWMLMEHSTGAVNWQPRNLAKRPGEMRRNSLAHVARGSDSVMFFQWRASRQGAEKFHSAMVPHAGTDSDIWRDVVALGADLRKLAGVRGARVTADVALVWDWESYWALELEWRPSIDLAFRERMEAFYEALWREHVTVDFVHPTADLSRYKLVLVPGAYLLTERAAANLRGYVEAGGHLFVSYFSGIVDEHDIVHPGPHPGALREVLGLWVEEFHPLPEHGTVTLTGASAAGTPDAADTPGMTGTIWSERVRPAGARTVRAFADGPDAGHPALTRHDLGAGVAWYLATALPGRPADGGLREVLRPVLDDAGVVRPRDLPDTVELVRRGRHAFLINHDDRPVTVPGVTGVAVFDGTRCTGSVTVPPGGVTVVELDEEAR</sequence>
<comment type="similarity">
    <text evidence="2 6">Belongs to the glycosyl hydrolase 42 family.</text>
</comment>
<feature type="domain" description="Beta-galactosidase trimerisation" evidence="11">
    <location>
        <begin position="396"/>
        <end position="614"/>
    </location>
</feature>
<dbReference type="PIRSF" id="PIRSF001084">
    <property type="entry name" value="B-galactosidase"/>
    <property type="match status" value="1"/>
</dbReference>
<dbReference type="Gene3D" id="2.60.40.1180">
    <property type="entry name" value="Golgi alpha-mannosidase II"/>
    <property type="match status" value="1"/>
</dbReference>
<dbReference type="Gene3D" id="3.40.50.880">
    <property type="match status" value="1"/>
</dbReference>
<evidence type="ECO:0000259" key="11">
    <source>
        <dbReference type="Pfam" id="PF08532"/>
    </source>
</evidence>
<feature type="active site" description="Proton donor" evidence="7">
    <location>
        <position position="152"/>
    </location>
</feature>
<keyword evidence="14" id="KW-1185">Reference proteome</keyword>
<dbReference type="Proteomes" id="UP000217103">
    <property type="component" value="Unassembled WGS sequence"/>
</dbReference>
<dbReference type="GO" id="GO:0009341">
    <property type="term" value="C:beta-galactosidase complex"/>
    <property type="evidence" value="ECO:0007669"/>
    <property type="project" value="InterPro"/>
</dbReference>
<feature type="domain" description="Beta-galactosidase C-terminal" evidence="12">
    <location>
        <begin position="624"/>
        <end position="674"/>
    </location>
</feature>
<dbReference type="PANTHER" id="PTHR36447">
    <property type="entry name" value="BETA-GALACTOSIDASE GANA"/>
    <property type="match status" value="1"/>
</dbReference>